<reference evidence="2" key="1">
    <citation type="submission" date="2017-03" db="EMBL/GenBank/DDBJ databases">
        <title>Phytopthora megakarya and P. palmivora, two closely related causual agents of cacao black pod achieved similar genome size and gene model numbers by different mechanisms.</title>
        <authorList>
            <person name="Ali S."/>
            <person name="Shao J."/>
            <person name="Larry D.J."/>
            <person name="Kronmiller B."/>
            <person name="Shen D."/>
            <person name="Strem M.D."/>
            <person name="Melnick R.L."/>
            <person name="Guiltinan M.J."/>
            <person name="Tyler B.M."/>
            <person name="Meinhardt L.W."/>
            <person name="Bailey B.A."/>
        </authorList>
    </citation>
    <scope>NUCLEOTIDE SEQUENCE [LARGE SCALE GENOMIC DNA]</scope>
    <source>
        <strain evidence="2">zdho120</strain>
    </source>
</reference>
<name>A0A225W7C5_9STRA</name>
<dbReference type="AlphaFoldDB" id="A0A225W7C5"/>
<evidence type="ECO:0000313" key="2">
    <source>
        <dbReference type="Proteomes" id="UP000198211"/>
    </source>
</evidence>
<gene>
    <name evidence="1" type="ORF">PHMEG_00013863</name>
</gene>
<accession>A0A225W7C5</accession>
<dbReference type="EMBL" id="NBNE01001723">
    <property type="protein sequence ID" value="OWZ12897.1"/>
    <property type="molecule type" value="Genomic_DNA"/>
</dbReference>
<comment type="caution">
    <text evidence="1">The sequence shown here is derived from an EMBL/GenBank/DDBJ whole genome shotgun (WGS) entry which is preliminary data.</text>
</comment>
<evidence type="ECO:0000313" key="1">
    <source>
        <dbReference type="EMBL" id="OWZ12897.1"/>
    </source>
</evidence>
<proteinExistence type="predicted"/>
<sequence>MSVQDLAPVNSQRAQQTAINAFSCFLVAEGVKVQFIAATLLGDMNPDTPLLSMLEEEVASLQVAITLTDAAPATGISAQVSVARSKHRGRTSDVKRGYNGVQACVNRMLKRHTNGDDHLAAQWIFDRGEWDMTKTNKAFAYITNTAREDWNVARVLSGWGADEMPVVLDVATLDHISQEKLRQLQALLFSPCMVLKQQNLNVSTKVLNVLLAFLIRHYPQLKMLAPASLTRVED</sequence>
<dbReference type="OrthoDB" id="79176at2759"/>
<keyword evidence="2" id="KW-1185">Reference proteome</keyword>
<protein>
    <submittedName>
        <fullName evidence="1">Uncharacterized protein</fullName>
    </submittedName>
</protein>
<organism evidence="1 2">
    <name type="scientific">Phytophthora megakarya</name>
    <dbReference type="NCBI Taxonomy" id="4795"/>
    <lineage>
        <taxon>Eukaryota</taxon>
        <taxon>Sar</taxon>
        <taxon>Stramenopiles</taxon>
        <taxon>Oomycota</taxon>
        <taxon>Peronosporomycetes</taxon>
        <taxon>Peronosporales</taxon>
        <taxon>Peronosporaceae</taxon>
        <taxon>Phytophthora</taxon>
    </lineage>
</organism>
<dbReference type="Proteomes" id="UP000198211">
    <property type="component" value="Unassembled WGS sequence"/>
</dbReference>
<dbReference type="STRING" id="4795.A0A225W7C5"/>